<comment type="caution">
    <text evidence="1">The sequence shown here is derived from an EMBL/GenBank/DDBJ whole genome shotgun (WGS) entry which is preliminary data.</text>
</comment>
<organism evidence="1 2">
    <name type="scientific">Streptosporangium oxazolinicum</name>
    <dbReference type="NCBI Taxonomy" id="909287"/>
    <lineage>
        <taxon>Bacteria</taxon>
        <taxon>Bacillati</taxon>
        <taxon>Actinomycetota</taxon>
        <taxon>Actinomycetes</taxon>
        <taxon>Streptosporangiales</taxon>
        <taxon>Streptosporangiaceae</taxon>
        <taxon>Streptosporangium</taxon>
    </lineage>
</organism>
<gene>
    <name evidence="1" type="ORF">GCM10022252_74990</name>
</gene>
<reference evidence="2" key="1">
    <citation type="journal article" date="2019" name="Int. J. Syst. Evol. Microbiol.">
        <title>The Global Catalogue of Microorganisms (GCM) 10K type strain sequencing project: providing services to taxonomists for standard genome sequencing and annotation.</title>
        <authorList>
            <consortium name="The Broad Institute Genomics Platform"/>
            <consortium name="The Broad Institute Genome Sequencing Center for Infectious Disease"/>
            <person name="Wu L."/>
            <person name="Ma J."/>
        </authorList>
    </citation>
    <scope>NUCLEOTIDE SEQUENCE [LARGE SCALE GENOMIC DNA]</scope>
    <source>
        <strain evidence="2">JCM 17388</strain>
    </source>
</reference>
<keyword evidence="2" id="KW-1185">Reference proteome</keyword>
<protein>
    <submittedName>
        <fullName evidence="1">Uncharacterized protein</fullName>
    </submittedName>
</protein>
<dbReference type="RefSeq" id="WP_344923074.1">
    <property type="nucleotide sequence ID" value="NZ_BAABAQ010000020.1"/>
</dbReference>
<name>A0ABP8BKJ1_9ACTN</name>
<dbReference type="Proteomes" id="UP001501251">
    <property type="component" value="Unassembled WGS sequence"/>
</dbReference>
<accession>A0ABP8BKJ1</accession>
<evidence type="ECO:0000313" key="2">
    <source>
        <dbReference type="Proteomes" id="UP001501251"/>
    </source>
</evidence>
<dbReference type="EMBL" id="BAABAQ010000020">
    <property type="protein sequence ID" value="GAA4209049.1"/>
    <property type="molecule type" value="Genomic_DNA"/>
</dbReference>
<sequence>MNSNDSARLISESSSRLARVLGLGPREVTDEVRAVEAALQEKEGFDHGVAFGELLLIALGNLVKERASAAPAAPGGDMMCLVREPDADAVEPHGGLDWLAYVRRERDDQLVMRSAGTTWQVALGNTREVLAELSEPWTLTLSGMVREIATGEPRSLQAGFTTLAGVEAAAAAVTWHGVRDAARQELDARLEQNLAGGGQ</sequence>
<proteinExistence type="predicted"/>
<evidence type="ECO:0000313" key="1">
    <source>
        <dbReference type="EMBL" id="GAA4209049.1"/>
    </source>
</evidence>